<dbReference type="WBParaSite" id="ACRNAN_scaffold15498.g23991.t1">
    <property type="protein sequence ID" value="ACRNAN_scaffold15498.g23991.t1"/>
    <property type="gene ID" value="ACRNAN_scaffold15498.g23991"/>
</dbReference>
<feature type="signal peptide" evidence="1">
    <location>
        <begin position="1"/>
        <end position="18"/>
    </location>
</feature>
<feature type="chain" id="PRO_5037826273" evidence="1">
    <location>
        <begin position="19"/>
        <end position="294"/>
    </location>
</feature>
<dbReference type="SMART" id="SM00198">
    <property type="entry name" value="SCP"/>
    <property type="match status" value="1"/>
</dbReference>
<dbReference type="AlphaFoldDB" id="A0A914CXD3"/>
<keyword evidence="3" id="KW-1185">Reference proteome</keyword>
<evidence type="ECO:0000256" key="1">
    <source>
        <dbReference type="SAM" id="SignalP"/>
    </source>
</evidence>
<accession>A0A914CXD3</accession>
<dbReference type="PANTHER" id="PTHR10334">
    <property type="entry name" value="CYSTEINE-RICH SECRETORY PROTEIN-RELATED"/>
    <property type="match status" value="1"/>
</dbReference>
<evidence type="ECO:0000259" key="2">
    <source>
        <dbReference type="SMART" id="SM00198"/>
    </source>
</evidence>
<organism evidence="3 4">
    <name type="scientific">Acrobeloides nanus</name>
    <dbReference type="NCBI Taxonomy" id="290746"/>
    <lineage>
        <taxon>Eukaryota</taxon>
        <taxon>Metazoa</taxon>
        <taxon>Ecdysozoa</taxon>
        <taxon>Nematoda</taxon>
        <taxon>Chromadorea</taxon>
        <taxon>Rhabditida</taxon>
        <taxon>Tylenchina</taxon>
        <taxon>Cephalobomorpha</taxon>
        <taxon>Cephaloboidea</taxon>
        <taxon>Cephalobidae</taxon>
        <taxon>Acrobeloides</taxon>
    </lineage>
</organism>
<dbReference type="InterPro" id="IPR014044">
    <property type="entry name" value="CAP_dom"/>
</dbReference>
<dbReference type="InterPro" id="IPR035940">
    <property type="entry name" value="CAP_sf"/>
</dbReference>
<proteinExistence type="predicted"/>
<dbReference type="CDD" id="cd05380">
    <property type="entry name" value="CAP_euk"/>
    <property type="match status" value="1"/>
</dbReference>
<dbReference type="Pfam" id="PF00188">
    <property type="entry name" value="CAP"/>
    <property type="match status" value="1"/>
</dbReference>
<evidence type="ECO:0000313" key="3">
    <source>
        <dbReference type="Proteomes" id="UP000887540"/>
    </source>
</evidence>
<evidence type="ECO:0000313" key="4">
    <source>
        <dbReference type="WBParaSite" id="ACRNAN_scaffold15498.g23991.t1"/>
    </source>
</evidence>
<name>A0A914CXD3_9BILA</name>
<dbReference type="InterPro" id="IPR001283">
    <property type="entry name" value="CRISP-related"/>
</dbReference>
<protein>
    <submittedName>
        <fullName evidence="4">SCP domain-containing protein</fullName>
    </submittedName>
</protein>
<sequence length="294" mass="32324">MLKFTILLVNWFVGEIYAASSGCSTTGLTDSDRQVITNLHNNFRSSLAKGQEPTASGGNAPTAKNMYKIQYDCDLEGMAQSWANKCVFQHSGGNAGENLYMQTNNVAVSTALTNAADMWWAELAQYGGVTSSSTNFVFTDQTGHFTQDQLVMEIWGYVKSPAILKPKLLLLFNQLKPHPSLLLVHQPLLHRSLARTSNSTPTVLFGPPKAIATPALDGRPGWHKIAPKPAELAQILIQTLQISLLAPLNNQTKIVPISNRIPIVTHGLRLEFVLPHCPSIVKNHVAYVQQHFCR</sequence>
<dbReference type="SUPFAM" id="SSF55797">
    <property type="entry name" value="PR-1-like"/>
    <property type="match status" value="1"/>
</dbReference>
<reference evidence="4" key="1">
    <citation type="submission" date="2022-11" db="UniProtKB">
        <authorList>
            <consortium name="WormBaseParasite"/>
        </authorList>
    </citation>
    <scope>IDENTIFICATION</scope>
</reference>
<dbReference type="InterPro" id="IPR002413">
    <property type="entry name" value="V5_allergen-like"/>
</dbReference>
<dbReference type="Gene3D" id="3.40.33.10">
    <property type="entry name" value="CAP"/>
    <property type="match status" value="1"/>
</dbReference>
<dbReference type="Proteomes" id="UP000887540">
    <property type="component" value="Unplaced"/>
</dbReference>
<feature type="domain" description="SCP" evidence="2">
    <location>
        <begin position="31"/>
        <end position="160"/>
    </location>
</feature>
<keyword evidence="1" id="KW-0732">Signal</keyword>
<dbReference type="PRINTS" id="PR00838">
    <property type="entry name" value="V5ALLERGEN"/>
</dbReference>